<gene>
    <name evidence="4" type="ORF">COR50_18590</name>
</gene>
<feature type="domain" description="Glycosyl transferase family 1" evidence="3">
    <location>
        <begin position="218"/>
        <end position="347"/>
    </location>
</feature>
<dbReference type="InterPro" id="IPR001296">
    <property type="entry name" value="Glyco_trans_1"/>
</dbReference>
<dbReference type="PANTHER" id="PTHR12526:SF510">
    <property type="entry name" value="D-INOSITOL 3-PHOSPHATE GLYCOSYLTRANSFERASE"/>
    <property type="match status" value="1"/>
</dbReference>
<dbReference type="EMBL" id="CP023777">
    <property type="protein sequence ID" value="ATL49015.1"/>
    <property type="molecule type" value="Genomic_DNA"/>
</dbReference>
<dbReference type="Proteomes" id="UP000220133">
    <property type="component" value="Chromosome"/>
</dbReference>
<dbReference type="PANTHER" id="PTHR12526">
    <property type="entry name" value="GLYCOSYLTRANSFERASE"/>
    <property type="match status" value="1"/>
</dbReference>
<evidence type="ECO:0000313" key="4">
    <source>
        <dbReference type="EMBL" id="ATL49015.1"/>
    </source>
</evidence>
<keyword evidence="1" id="KW-0328">Glycosyltransferase</keyword>
<proteinExistence type="predicted"/>
<dbReference type="Pfam" id="PF00534">
    <property type="entry name" value="Glycos_transf_1"/>
    <property type="match status" value="1"/>
</dbReference>
<keyword evidence="2" id="KW-0808">Transferase</keyword>
<dbReference type="RefSeq" id="WP_098195383.1">
    <property type="nucleotide sequence ID" value="NZ_CP023777.1"/>
</dbReference>
<evidence type="ECO:0000256" key="2">
    <source>
        <dbReference type="ARBA" id="ARBA00022679"/>
    </source>
</evidence>
<dbReference type="OrthoDB" id="9811239at2"/>
<dbReference type="SUPFAM" id="SSF53756">
    <property type="entry name" value="UDP-Glycosyltransferase/glycogen phosphorylase"/>
    <property type="match status" value="1"/>
</dbReference>
<evidence type="ECO:0000259" key="3">
    <source>
        <dbReference type="Pfam" id="PF00534"/>
    </source>
</evidence>
<dbReference type="KEGG" id="cbae:COR50_18590"/>
<evidence type="ECO:0000256" key="1">
    <source>
        <dbReference type="ARBA" id="ARBA00022676"/>
    </source>
</evidence>
<dbReference type="AlphaFoldDB" id="A0A291QYJ4"/>
<name>A0A291QYJ4_9BACT</name>
<reference evidence="4 5" key="1">
    <citation type="submission" date="2017-10" db="EMBL/GenBank/DDBJ databases">
        <title>Paenichitinophaga pekingensis gen. nov., sp. nov., isolated from activated sludge.</title>
        <authorList>
            <person name="Jin D."/>
            <person name="Kong X."/>
            <person name="Deng Y."/>
            <person name="Bai Z."/>
        </authorList>
    </citation>
    <scope>NUCLEOTIDE SEQUENCE [LARGE SCALE GENOMIC DNA]</scope>
    <source>
        <strain evidence="4 5">13</strain>
    </source>
</reference>
<sequence length="401" mass="46649">MLYILLLIKRFIEDIGMFPFIWWGRRMAARKPLEDEYDLFFFFPFYHVGGAEKVNAEIVQQFPGKRIIIFFTKHSQDEALLHLFQAPNITIRNIAPFADNKKKYYLSFIYRGLISAYINKQSIPPTVFNGQSNFGYKISRWINKGIPQVELLHNFCNFSYIRLPFLQFYKRSITVSQRERDMNLAVYRKFGLPKSLEERFIVIGLAIHLPAMRELQNIHSPIKILYVGRGTAEKRPTIVAQVAERVHRSEPGIEFLFMGDVKDAIPLSLHKHVKLLGSIGDPKQVEEIYRSCNVLIIPSSRESGPLVFMEGMAYAMAIIASPVGIMPYHYQKMSYGLQLDTVHDIERIIAETARQVLEWNADPQQLKLIASKNREYAYQHFGMDTFHQAYKDLINHIRELP</sequence>
<keyword evidence="5" id="KW-1185">Reference proteome</keyword>
<dbReference type="Gene3D" id="3.40.50.2000">
    <property type="entry name" value="Glycogen Phosphorylase B"/>
    <property type="match status" value="1"/>
</dbReference>
<dbReference type="CDD" id="cd03801">
    <property type="entry name" value="GT4_PimA-like"/>
    <property type="match status" value="1"/>
</dbReference>
<protein>
    <recommendedName>
        <fullName evidence="3">Glycosyl transferase family 1 domain-containing protein</fullName>
    </recommendedName>
</protein>
<dbReference type="GO" id="GO:0016757">
    <property type="term" value="F:glycosyltransferase activity"/>
    <property type="evidence" value="ECO:0007669"/>
    <property type="project" value="UniProtKB-KW"/>
</dbReference>
<accession>A0A291QYJ4</accession>
<organism evidence="4 5">
    <name type="scientific">Chitinophaga caeni</name>
    <dbReference type="NCBI Taxonomy" id="2029983"/>
    <lineage>
        <taxon>Bacteria</taxon>
        <taxon>Pseudomonadati</taxon>
        <taxon>Bacteroidota</taxon>
        <taxon>Chitinophagia</taxon>
        <taxon>Chitinophagales</taxon>
        <taxon>Chitinophagaceae</taxon>
        <taxon>Chitinophaga</taxon>
    </lineage>
</organism>
<evidence type="ECO:0000313" key="5">
    <source>
        <dbReference type="Proteomes" id="UP000220133"/>
    </source>
</evidence>